<dbReference type="EMBL" id="JARRAG010000002">
    <property type="protein sequence ID" value="MDG3007889.1"/>
    <property type="molecule type" value="Genomic_DNA"/>
</dbReference>
<dbReference type="RefSeq" id="WP_277864159.1">
    <property type="nucleotide sequence ID" value="NZ_JARRAG010000002.1"/>
</dbReference>
<feature type="compositionally biased region" description="Polar residues" evidence="1">
    <location>
        <begin position="147"/>
        <end position="161"/>
    </location>
</feature>
<dbReference type="Proteomes" id="UP001216907">
    <property type="component" value="Unassembled WGS sequence"/>
</dbReference>
<proteinExistence type="predicted"/>
<protein>
    <recommendedName>
        <fullName evidence="4">Carboxypeptidase regulatory-like domain-containing protein</fullName>
    </recommendedName>
</protein>
<dbReference type="PROSITE" id="PS51257">
    <property type="entry name" value="PROKAR_LIPOPROTEIN"/>
    <property type="match status" value="1"/>
</dbReference>
<accession>A0ABT6FK47</accession>
<evidence type="ECO:0000313" key="3">
    <source>
        <dbReference type="Proteomes" id="UP001216907"/>
    </source>
</evidence>
<evidence type="ECO:0000256" key="1">
    <source>
        <dbReference type="SAM" id="MobiDB-lite"/>
    </source>
</evidence>
<evidence type="ECO:0000313" key="2">
    <source>
        <dbReference type="EMBL" id="MDG3007889.1"/>
    </source>
</evidence>
<comment type="caution">
    <text evidence="2">The sequence shown here is derived from an EMBL/GenBank/DDBJ whole genome shotgun (WGS) entry which is preliminary data.</text>
</comment>
<organism evidence="2 3">
    <name type="scientific">Paludisphaera mucosa</name>
    <dbReference type="NCBI Taxonomy" id="3030827"/>
    <lineage>
        <taxon>Bacteria</taxon>
        <taxon>Pseudomonadati</taxon>
        <taxon>Planctomycetota</taxon>
        <taxon>Planctomycetia</taxon>
        <taxon>Isosphaerales</taxon>
        <taxon>Isosphaeraceae</taxon>
        <taxon>Paludisphaera</taxon>
    </lineage>
</organism>
<feature type="region of interest" description="Disordered" evidence="1">
    <location>
        <begin position="139"/>
        <end position="161"/>
    </location>
</feature>
<keyword evidence="3" id="KW-1185">Reference proteome</keyword>
<reference evidence="2 3" key="1">
    <citation type="submission" date="2023-03" db="EMBL/GenBank/DDBJ databases">
        <title>Paludisphaera mucosa sp. nov. a novel planctomycete from northern fen.</title>
        <authorList>
            <person name="Ivanova A."/>
        </authorList>
    </citation>
    <scope>NUCLEOTIDE SEQUENCE [LARGE SCALE GENOMIC DNA]</scope>
    <source>
        <strain evidence="2 3">Pla2</strain>
    </source>
</reference>
<evidence type="ECO:0008006" key="4">
    <source>
        <dbReference type="Google" id="ProtNLM"/>
    </source>
</evidence>
<sequence>MTLIDHRRSRRGVVRLAALATAMAGCWGCGGEADPYQRFPVHGTVQLDGKPLKAGTINFVPGGPGASGTAEIVDGAFLLGVAEGLSPGGYRVEVYSSQPTGRKVPNPDDPGAQIDETLSLVDRRYNVASTLKAEIPAGGAKEPLSFDVTSPAPTSAKSKRR</sequence>
<gene>
    <name evidence="2" type="ORF">PZE19_29350</name>
</gene>
<name>A0ABT6FK47_9BACT</name>